<feature type="region of interest" description="Disordered" evidence="1">
    <location>
        <begin position="378"/>
        <end position="397"/>
    </location>
</feature>
<keyword evidence="2" id="KW-0812">Transmembrane</keyword>
<evidence type="ECO:0000313" key="4">
    <source>
        <dbReference type="Proteomes" id="UP000266743"/>
    </source>
</evidence>
<evidence type="ECO:0008006" key="5">
    <source>
        <dbReference type="Google" id="ProtNLM"/>
    </source>
</evidence>
<organism evidence="3 4">
    <name type="scientific">Trypanosoma brucei equiperdum</name>
    <dbReference type="NCBI Taxonomy" id="630700"/>
    <lineage>
        <taxon>Eukaryota</taxon>
        <taxon>Discoba</taxon>
        <taxon>Euglenozoa</taxon>
        <taxon>Kinetoplastea</taxon>
        <taxon>Metakinetoplastina</taxon>
        <taxon>Trypanosomatida</taxon>
        <taxon>Trypanosomatidae</taxon>
        <taxon>Trypanosoma</taxon>
    </lineage>
</organism>
<comment type="caution">
    <text evidence="3">The sequence shown here is derived from an EMBL/GenBank/DDBJ whole genome shotgun (WGS) entry which is preliminary data.</text>
</comment>
<evidence type="ECO:0000313" key="3">
    <source>
        <dbReference type="EMBL" id="RHW71643.1"/>
    </source>
</evidence>
<keyword evidence="2" id="KW-0472">Membrane</keyword>
<dbReference type="AlphaFoldDB" id="A0A3L6L4R7"/>
<feature type="compositionally biased region" description="Pro residues" evidence="1">
    <location>
        <begin position="327"/>
        <end position="339"/>
    </location>
</feature>
<name>A0A3L6L4R7_9TRYP</name>
<reference evidence="3 4" key="1">
    <citation type="submission" date="2018-09" db="EMBL/GenBank/DDBJ databases">
        <title>whole genome sequence of T. equiperdum IVM-t1 strain.</title>
        <authorList>
            <person name="Suganuma K."/>
        </authorList>
    </citation>
    <scope>NUCLEOTIDE SEQUENCE [LARGE SCALE GENOMIC DNA]</scope>
    <source>
        <strain evidence="3 4">IVM-t1</strain>
    </source>
</reference>
<keyword evidence="2" id="KW-1133">Transmembrane helix</keyword>
<feature type="transmembrane region" description="Helical" evidence="2">
    <location>
        <begin position="238"/>
        <end position="260"/>
    </location>
</feature>
<feature type="region of interest" description="Disordered" evidence="1">
    <location>
        <begin position="307"/>
        <end position="368"/>
    </location>
</feature>
<dbReference type="Proteomes" id="UP000266743">
    <property type="component" value="Chromosome 7"/>
</dbReference>
<evidence type="ECO:0000256" key="1">
    <source>
        <dbReference type="SAM" id="MobiDB-lite"/>
    </source>
</evidence>
<protein>
    <recommendedName>
        <fullName evidence="5">Transmembrane protein</fullName>
    </recommendedName>
</protein>
<evidence type="ECO:0000256" key="2">
    <source>
        <dbReference type="SAM" id="Phobius"/>
    </source>
</evidence>
<feature type="compositionally biased region" description="Polar residues" evidence="1">
    <location>
        <begin position="348"/>
        <end position="367"/>
    </location>
</feature>
<proteinExistence type="predicted"/>
<sequence length="553" mass="60702">MNNANDTLDYSGNTSSTYSAAVNEEFFTPTRRTHVSVSTSHVSSSEADFVTGSMVDDEEYYNEYTSGYESRVYTHASFTYDEFSSGSPNSDDLSSTFMSYYIDNVIGQKTRYFFSVLRKPIVFFSLILPGSNFVGSLGRLVYAVTVSASRRTAVNYSMGVETLCALPKGYGHMPEHLQRARLALPSFVEYFAKMLLRLSGVPSLADLQKRKWLETVRILKSATGEIISQSAHRSSGPMIPLAVFLPVFSLSVITIARGVISRQQTYNEYEEDEDVAYEAAHSGSYKGVAASRGLDALQLSGLDDSFPNLGSEKSNEVNYSGVETPKGSPPAPELFPSPKPQGERHAPSETQTNPQTVPTSRDLSPDSSAVGDEFKLIMSPTSEDPGRAPSAASREAVRHPKQYDLRGDVVIALTGEPSPQEVDVLLMAAAKYKCRRVILPSLVADTALASVHPLVDVVKVSDVMEHVMSVEESEGRTTVGVFLRPVTDETEELRLFTHPTSVVYIFVPAAFLEANVIAHLVDRSVYYSASLDEPFPINVCLYDRLTKERQEGA</sequence>
<dbReference type="EMBL" id="QSBY01000007">
    <property type="protein sequence ID" value="RHW71643.1"/>
    <property type="molecule type" value="Genomic_DNA"/>
</dbReference>
<gene>
    <name evidence="3" type="ORF">DPX39_070025900</name>
</gene>
<accession>A0A3L6L4R7</accession>